<dbReference type="Proteomes" id="UP000494201">
    <property type="component" value="Unassembled WGS sequence"/>
</dbReference>
<dbReference type="EMBL" id="CABVLY010000005">
    <property type="protein sequence ID" value="VVU49143.1"/>
    <property type="molecule type" value="Genomic_DNA"/>
</dbReference>
<evidence type="ECO:0000313" key="6">
    <source>
        <dbReference type="Proteomes" id="UP000494201"/>
    </source>
</evidence>
<dbReference type="PROSITE" id="PS50995">
    <property type="entry name" value="HTH_MARR_2"/>
    <property type="match status" value="1"/>
</dbReference>
<organism evidence="5 6">
    <name type="scientific">Burkholderia anthina</name>
    <dbReference type="NCBI Taxonomy" id="179879"/>
    <lineage>
        <taxon>Bacteria</taxon>
        <taxon>Pseudomonadati</taxon>
        <taxon>Pseudomonadota</taxon>
        <taxon>Betaproteobacteria</taxon>
        <taxon>Burkholderiales</taxon>
        <taxon>Burkholderiaceae</taxon>
        <taxon>Burkholderia</taxon>
        <taxon>Burkholderia cepacia complex</taxon>
    </lineage>
</organism>
<dbReference type="PANTHER" id="PTHR33164:SF43">
    <property type="entry name" value="HTH-TYPE TRANSCRIPTIONAL REPRESSOR YETL"/>
    <property type="match status" value="1"/>
</dbReference>
<evidence type="ECO:0000256" key="3">
    <source>
        <dbReference type="ARBA" id="ARBA00023163"/>
    </source>
</evidence>
<keyword evidence="3" id="KW-0804">Transcription</keyword>
<dbReference type="PRINTS" id="PR00598">
    <property type="entry name" value="HTHMARR"/>
</dbReference>
<dbReference type="InterPro" id="IPR039422">
    <property type="entry name" value="MarR/SlyA-like"/>
</dbReference>
<keyword evidence="2" id="KW-0238">DNA-binding</keyword>
<dbReference type="PANTHER" id="PTHR33164">
    <property type="entry name" value="TRANSCRIPTIONAL REGULATOR, MARR FAMILY"/>
    <property type="match status" value="1"/>
</dbReference>
<dbReference type="SUPFAM" id="SSF46785">
    <property type="entry name" value="Winged helix' DNA-binding domain"/>
    <property type="match status" value="1"/>
</dbReference>
<accession>A0A6P2G661</accession>
<dbReference type="PROSITE" id="PS01117">
    <property type="entry name" value="HTH_MARR_1"/>
    <property type="match status" value="1"/>
</dbReference>
<dbReference type="Gene3D" id="1.10.10.10">
    <property type="entry name" value="Winged helix-like DNA-binding domain superfamily/Winged helix DNA-binding domain"/>
    <property type="match status" value="1"/>
</dbReference>
<evidence type="ECO:0000256" key="1">
    <source>
        <dbReference type="ARBA" id="ARBA00023015"/>
    </source>
</evidence>
<keyword evidence="1" id="KW-0805">Transcription regulation</keyword>
<protein>
    <submittedName>
        <fullName evidence="5">MarR family transcriptional regulator</fullName>
    </submittedName>
</protein>
<dbReference type="InterPro" id="IPR036390">
    <property type="entry name" value="WH_DNA-bd_sf"/>
</dbReference>
<evidence type="ECO:0000259" key="4">
    <source>
        <dbReference type="PROSITE" id="PS50995"/>
    </source>
</evidence>
<dbReference type="InterPro" id="IPR000835">
    <property type="entry name" value="HTH_MarR-typ"/>
</dbReference>
<dbReference type="GO" id="GO:0003700">
    <property type="term" value="F:DNA-binding transcription factor activity"/>
    <property type="evidence" value="ECO:0007669"/>
    <property type="project" value="InterPro"/>
</dbReference>
<dbReference type="AlphaFoldDB" id="A0A6P2G661"/>
<proteinExistence type="predicted"/>
<dbReference type="GO" id="GO:0006950">
    <property type="term" value="P:response to stress"/>
    <property type="evidence" value="ECO:0007669"/>
    <property type="project" value="TreeGrafter"/>
</dbReference>
<dbReference type="GO" id="GO:0003677">
    <property type="term" value="F:DNA binding"/>
    <property type="evidence" value="ECO:0007669"/>
    <property type="project" value="UniProtKB-KW"/>
</dbReference>
<sequence>MLFLEDEEAARGMTKTKAFVDNYLPALLGQAWHLVSTEFHAVVERHGLSVLEWRVLSTLASNGPMTISALAQTTVSKQPTVTRLLLRLEAQGHVERSTSRDDRRYTLVKVTRNGRRLVTGLIAQAEAHERALLKPFSVQKIDSLKEILRELIDRHRPPV</sequence>
<feature type="domain" description="HTH marR-type" evidence="4">
    <location>
        <begin position="21"/>
        <end position="153"/>
    </location>
</feature>
<gene>
    <name evidence="5" type="ORF">BAN20980_01842</name>
</gene>
<dbReference type="InterPro" id="IPR023187">
    <property type="entry name" value="Tscrpt_reg_MarR-type_CS"/>
</dbReference>
<evidence type="ECO:0000313" key="5">
    <source>
        <dbReference type="EMBL" id="VVU49143.1"/>
    </source>
</evidence>
<name>A0A6P2G661_9BURK</name>
<dbReference type="Pfam" id="PF12802">
    <property type="entry name" value="MarR_2"/>
    <property type="match status" value="1"/>
</dbReference>
<evidence type="ECO:0000256" key="2">
    <source>
        <dbReference type="ARBA" id="ARBA00023125"/>
    </source>
</evidence>
<reference evidence="5 6" key="1">
    <citation type="submission" date="2019-09" db="EMBL/GenBank/DDBJ databases">
        <authorList>
            <person name="Depoorter E."/>
        </authorList>
    </citation>
    <scope>NUCLEOTIDE SEQUENCE [LARGE SCALE GENOMIC DNA]</scope>
    <source>
        <strain evidence="5">LMG 20980</strain>
    </source>
</reference>
<dbReference type="SMART" id="SM00347">
    <property type="entry name" value="HTH_MARR"/>
    <property type="match status" value="1"/>
</dbReference>
<dbReference type="InterPro" id="IPR036388">
    <property type="entry name" value="WH-like_DNA-bd_sf"/>
</dbReference>